<protein>
    <submittedName>
        <fullName evidence="2">Uncharacterized protein</fullName>
    </submittedName>
</protein>
<dbReference type="Proteomes" id="UP000193380">
    <property type="component" value="Unassembled WGS sequence"/>
</dbReference>
<gene>
    <name evidence="2" type="ORF">GSONMT00019460001</name>
</gene>
<dbReference type="STRING" id="8022.A0A060YR53"/>
<name>A0A060YR53_ONCMY</name>
<evidence type="ECO:0000313" key="3">
    <source>
        <dbReference type="Proteomes" id="UP000193380"/>
    </source>
</evidence>
<dbReference type="EMBL" id="FR912523">
    <property type="protein sequence ID" value="CDQ91949.1"/>
    <property type="molecule type" value="Genomic_DNA"/>
</dbReference>
<sequence>MVSLLCQGPAAGTTVLPAELQAAHLQPRGRWAEHLNPLAIRSVLETHSLQRPLSPTPRRAEGPGEEEEDEEEDSYFHPQSLDSLLGEEEEEDVAVVEEEEDVVEEEEDVVEDDDNEDQGSGSLQRPGFLALPDSDDMFGPGLSSYVLYPANSTTLSTGGGEG</sequence>
<feature type="region of interest" description="Disordered" evidence="1">
    <location>
        <begin position="46"/>
        <end position="135"/>
    </location>
</feature>
<reference evidence="2" key="2">
    <citation type="submission" date="2014-03" db="EMBL/GenBank/DDBJ databases">
        <authorList>
            <person name="Genoscope - CEA"/>
        </authorList>
    </citation>
    <scope>NUCLEOTIDE SEQUENCE</scope>
</reference>
<evidence type="ECO:0000313" key="2">
    <source>
        <dbReference type="EMBL" id="CDQ91949.1"/>
    </source>
</evidence>
<evidence type="ECO:0000256" key="1">
    <source>
        <dbReference type="SAM" id="MobiDB-lite"/>
    </source>
</evidence>
<reference evidence="2" key="1">
    <citation type="journal article" date="2014" name="Nat. Commun.">
        <title>The rainbow trout genome provides novel insights into evolution after whole-genome duplication in vertebrates.</title>
        <authorList>
            <person name="Berthelot C."/>
            <person name="Brunet F."/>
            <person name="Chalopin D."/>
            <person name="Juanchich A."/>
            <person name="Bernard M."/>
            <person name="Noel B."/>
            <person name="Bento P."/>
            <person name="Da Silva C."/>
            <person name="Labadie K."/>
            <person name="Alberti A."/>
            <person name="Aury J.M."/>
            <person name="Louis A."/>
            <person name="Dehais P."/>
            <person name="Bardou P."/>
            <person name="Montfort J."/>
            <person name="Klopp C."/>
            <person name="Cabau C."/>
            <person name="Gaspin C."/>
            <person name="Thorgaard G.H."/>
            <person name="Boussaha M."/>
            <person name="Quillet E."/>
            <person name="Guyomard R."/>
            <person name="Galiana D."/>
            <person name="Bobe J."/>
            <person name="Volff J.N."/>
            <person name="Genet C."/>
            <person name="Wincker P."/>
            <person name="Jaillon O."/>
            <person name="Roest Crollius H."/>
            <person name="Guiguen Y."/>
        </authorList>
    </citation>
    <scope>NUCLEOTIDE SEQUENCE [LARGE SCALE GENOMIC DNA]</scope>
</reference>
<dbReference type="PaxDb" id="8022-A0A060YR53"/>
<accession>A0A060YR53</accession>
<feature type="compositionally biased region" description="Acidic residues" evidence="1">
    <location>
        <begin position="85"/>
        <end position="117"/>
    </location>
</feature>
<proteinExistence type="predicted"/>
<organism evidence="2 3">
    <name type="scientific">Oncorhynchus mykiss</name>
    <name type="common">Rainbow trout</name>
    <name type="synonym">Salmo gairdneri</name>
    <dbReference type="NCBI Taxonomy" id="8022"/>
    <lineage>
        <taxon>Eukaryota</taxon>
        <taxon>Metazoa</taxon>
        <taxon>Chordata</taxon>
        <taxon>Craniata</taxon>
        <taxon>Vertebrata</taxon>
        <taxon>Euteleostomi</taxon>
        <taxon>Actinopterygii</taxon>
        <taxon>Neopterygii</taxon>
        <taxon>Teleostei</taxon>
        <taxon>Protacanthopterygii</taxon>
        <taxon>Salmoniformes</taxon>
        <taxon>Salmonidae</taxon>
        <taxon>Salmoninae</taxon>
        <taxon>Oncorhynchus</taxon>
    </lineage>
</organism>
<feature type="compositionally biased region" description="Acidic residues" evidence="1">
    <location>
        <begin position="63"/>
        <end position="73"/>
    </location>
</feature>
<dbReference type="AlphaFoldDB" id="A0A060YR53"/>